<dbReference type="InterPro" id="IPR022644">
    <property type="entry name" value="De-COase2_N"/>
</dbReference>
<dbReference type="PRINTS" id="PR01179">
    <property type="entry name" value="ODADCRBXLASE"/>
</dbReference>
<keyword evidence="12" id="KW-1185">Reference proteome</keyword>
<comment type="similarity">
    <text evidence="2">Belongs to the Orn/Lys/Arg decarboxylase class-II family.</text>
</comment>
<proteinExistence type="inferred from homology"/>
<evidence type="ECO:0000256" key="5">
    <source>
        <dbReference type="ARBA" id="ARBA00023239"/>
    </source>
</evidence>
<evidence type="ECO:0000313" key="12">
    <source>
        <dbReference type="Proteomes" id="UP000292564"/>
    </source>
</evidence>
<evidence type="ECO:0000256" key="4">
    <source>
        <dbReference type="ARBA" id="ARBA00022898"/>
    </source>
</evidence>
<dbReference type="InterPro" id="IPR022653">
    <property type="entry name" value="De-COase2_pyr-phos_BS"/>
</dbReference>
<dbReference type="AlphaFoldDB" id="A0A4Q7ZDY3"/>
<dbReference type="PROSITE" id="PS00878">
    <property type="entry name" value="ODR_DC_2_1"/>
    <property type="match status" value="1"/>
</dbReference>
<evidence type="ECO:0000256" key="2">
    <source>
        <dbReference type="ARBA" id="ARBA00008872"/>
    </source>
</evidence>
<dbReference type="GO" id="GO:0033387">
    <property type="term" value="P:putrescine biosynthetic process from arginine, via ornithine"/>
    <property type="evidence" value="ECO:0007669"/>
    <property type="project" value="TreeGrafter"/>
</dbReference>
<feature type="modified residue" description="N6-(pyridoxal phosphate)lysine" evidence="9">
    <location>
        <position position="43"/>
    </location>
</feature>
<evidence type="ECO:0000313" key="11">
    <source>
        <dbReference type="EMBL" id="RZU48900.1"/>
    </source>
</evidence>
<gene>
    <name evidence="11" type="ORF">EV385_0633</name>
</gene>
<evidence type="ECO:0000256" key="3">
    <source>
        <dbReference type="ARBA" id="ARBA00022793"/>
    </source>
</evidence>
<dbReference type="CDD" id="cd00622">
    <property type="entry name" value="PLPDE_III_ODC"/>
    <property type="match status" value="1"/>
</dbReference>
<organism evidence="11 12">
    <name type="scientific">Krasilnikovia cinnamomea</name>
    <dbReference type="NCBI Taxonomy" id="349313"/>
    <lineage>
        <taxon>Bacteria</taxon>
        <taxon>Bacillati</taxon>
        <taxon>Actinomycetota</taxon>
        <taxon>Actinomycetes</taxon>
        <taxon>Micromonosporales</taxon>
        <taxon>Micromonosporaceae</taxon>
        <taxon>Krasilnikovia</taxon>
    </lineage>
</organism>
<accession>A0A4Q7ZDY3</accession>
<dbReference type="InterPro" id="IPR002433">
    <property type="entry name" value="Orn_de-COase"/>
</dbReference>
<dbReference type="Proteomes" id="UP000292564">
    <property type="component" value="Unassembled WGS sequence"/>
</dbReference>
<dbReference type="InterPro" id="IPR009006">
    <property type="entry name" value="Ala_racemase/Decarboxylase_C"/>
</dbReference>
<comment type="catalytic activity">
    <reaction evidence="8">
        <text>L-ornithine + H(+) = putrescine + CO2</text>
        <dbReference type="Rhea" id="RHEA:22964"/>
        <dbReference type="ChEBI" id="CHEBI:15378"/>
        <dbReference type="ChEBI" id="CHEBI:16526"/>
        <dbReference type="ChEBI" id="CHEBI:46911"/>
        <dbReference type="ChEBI" id="CHEBI:326268"/>
        <dbReference type="EC" id="4.1.1.17"/>
    </reaction>
</comment>
<evidence type="ECO:0000256" key="1">
    <source>
        <dbReference type="ARBA" id="ARBA00001933"/>
    </source>
</evidence>
<evidence type="ECO:0000256" key="7">
    <source>
        <dbReference type="ARBA" id="ARBA00034138"/>
    </source>
</evidence>
<evidence type="ECO:0000256" key="8">
    <source>
        <dbReference type="ARBA" id="ARBA00049127"/>
    </source>
</evidence>
<evidence type="ECO:0000256" key="9">
    <source>
        <dbReference type="PIRSR" id="PIRSR600183-50"/>
    </source>
</evidence>
<protein>
    <recommendedName>
        <fullName evidence="7">ornithine decarboxylase</fullName>
        <ecNumber evidence="7">4.1.1.17</ecNumber>
    </recommendedName>
</protein>
<dbReference type="InterPro" id="IPR000183">
    <property type="entry name" value="Orn/DAP/Arg_de-COase"/>
</dbReference>
<dbReference type="EC" id="4.1.1.17" evidence="7"/>
<evidence type="ECO:0000256" key="6">
    <source>
        <dbReference type="ARBA" id="ARBA00034115"/>
    </source>
</evidence>
<keyword evidence="3" id="KW-0210">Decarboxylase</keyword>
<dbReference type="SUPFAM" id="SSF50621">
    <property type="entry name" value="Alanine racemase C-terminal domain-like"/>
    <property type="match status" value="1"/>
</dbReference>
<dbReference type="SUPFAM" id="SSF51419">
    <property type="entry name" value="PLP-binding barrel"/>
    <property type="match status" value="1"/>
</dbReference>
<dbReference type="Pfam" id="PF02784">
    <property type="entry name" value="Orn_Arg_deC_N"/>
    <property type="match status" value="1"/>
</dbReference>
<dbReference type="GO" id="GO:0004586">
    <property type="term" value="F:ornithine decarboxylase activity"/>
    <property type="evidence" value="ECO:0007669"/>
    <property type="project" value="UniProtKB-EC"/>
</dbReference>
<dbReference type="EMBL" id="SHKY01000001">
    <property type="protein sequence ID" value="RZU48900.1"/>
    <property type="molecule type" value="Genomic_DNA"/>
</dbReference>
<comment type="cofactor">
    <cofactor evidence="1 9">
        <name>pyridoxal 5'-phosphate</name>
        <dbReference type="ChEBI" id="CHEBI:597326"/>
    </cofactor>
</comment>
<dbReference type="InterPro" id="IPR022657">
    <property type="entry name" value="De-COase2_CS"/>
</dbReference>
<dbReference type="GO" id="GO:0005737">
    <property type="term" value="C:cytoplasm"/>
    <property type="evidence" value="ECO:0007669"/>
    <property type="project" value="TreeGrafter"/>
</dbReference>
<dbReference type="FunFam" id="3.20.20.10:FF:000008">
    <property type="entry name" value="Ornithine decarboxylase"/>
    <property type="match status" value="1"/>
</dbReference>
<comment type="caution">
    <text evidence="11">The sequence shown here is derived from an EMBL/GenBank/DDBJ whole genome shotgun (WGS) entry which is preliminary data.</text>
</comment>
<name>A0A4Q7ZDY3_9ACTN</name>
<dbReference type="Gene3D" id="2.40.37.10">
    <property type="entry name" value="Lyase, Ornithine Decarboxylase, Chain A, domain 1"/>
    <property type="match status" value="1"/>
</dbReference>
<dbReference type="PRINTS" id="PR01182">
    <property type="entry name" value="ORNDCRBXLASE"/>
</dbReference>
<dbReference type="PROSITE" id="PS00879">
    <property type="entry name" value="ODR_DC_2_2"/>
    <property type="match status" value="1"/>
</dbReference>
<dbReference type="RefSeq" id="WP_165449377.1">
    <property type="nucleotide sequence ID" value="NZ_SHKY01000001.1"/>
</dbReference>
<sequence length="373" mass="39721">MTMSVPAGELGTPYLRFDLDGLDRAYRAMRDALPEARVHYAMKCNPARPILARLRELGASFEIASAAELGELRAIGVPAAEVLFSNPVKVPAHVRQAWTAGVYRFAVDSDAELDKIASAAPGAAVYVRLATTAGGSAVPSEGKFGVGPGAAARLLRGARARGLRAYGITFHVGSQMTDPGAWADAIERCAAVMTGLRRTGIRLAMLDVGGGFPARYDSDVPDLRTYAKHIRTAIDRHVPYPVELVVEPGRALVAQAGVMVATVIGVARRGGARWAHLDVGAFNGFMEALETRTALRYPVCDSRDSPRRDSFHLTGPTCDSQDTVRYSVPLSADLAVGDRVYLQVAGAYTTAYASRFNGFDPPGLRFVCSAGAP</sequence>
<reference evidence="11 12" key="1">
    <citation type="submission" date="2019-02" db="EMBL/GenBank/DDBJ databases">
        <title>Sequencing the genomes of 1000 actinobacteria strains.</title>
        <authorList>
            <person name="Klenk H.-P."/>
        </authorList>
    </citation>
    <scope>NUCLEOTIDE SEQUENCE [LARGE SCALE GENOMIC DNA]</scope>
    <source>
        <strain evidence="11 12">DSM 45162</strain>
    </source>
</reference>
<dbReference type="Gene3D" id="3.20.20.10">
    <property type="entry name" value="Alanine racemase"/>
    <property type="match status" value="1"/>
</dbReference>
<evidence type="ECO:0000259" key="10">
    <source>
        <dbReference type="Pfam" id="PF02784"/>
    </source>
</evidence>
<dbReference type="PANTHER" id="PTHR11482">
    <property type="entry name" value="ARGININE/DIAMINOPIMELATE/ORNITHINE DECARBOXYLASE"/>
    <property type="match status" value="1"/>
</dbReference>
<keyword evidence="5" id="KW-0456">Lyase</keyword>
<dbReference type="PANTHER" id="PTHR11482:SF6">
    <property type="entry name" value="ORNITHINE DECARBOXYLASE 1-RELATED"/>
    <property type="match status" value="1"/>
</dbReference>
<comment type="pathway">
    <text evidence="6">Amine and polyamine biosynthesis; putrescine biosynthesis via L-ornithine pathway; putrescine from L-ornithine: step 1/1.</text>
</comment>
<feature type="domain" description="Orn/DAP/Arg decarboxylase 2 N-terminal" evidence="10">
    <location>
        <begin position="22"/>
        <end position="254"/>
    </location>
</feature>
<feature type="active site" description="Proton donor" evidence="9">
    <location>
        <position position="318"/>
    </location>
</feature>
<dbReference type="InterPro" id="IPR029066">
    <property type="entry name" value="PLP-binding_barrel"/>
</dbReference>
<keyword evidence="4 9" id="KW-0663">Pyridoxal phosphate</keyword>